<feature type="chain" id="PRO_5035220721" description="Chromo domain-containing protein" evidence="2">
    <location>
        <begin position="22"/>
        <end position="247"/>
    </location>
</feature>
<dbReference type="PANTHER" id="PTHR46148">
    <property type="entry name" value="CHROMO DOMAIN-CONTAINING PROTEIN"/>
    <property type="match status" value="1"/>
</dbReference>
<feature type="signal peptide" evidence="2">
    <location>
        <begin position="1"/>
        <end position="21"/>
    </location>
</feature>
<gene>
    <name evidence="4" type="ORF">GUJ93_ZPchr0001g29727</name>
</gene>
<dbReference type="InterPro" id="IPR023780">
    <property type="entry name" value="Chromo_domain"/>
</dbReference>
<keyword evidence="5" id="KW-1185">Reference proteome</keyword>
<dbReference type="OrthoDB" id="674670at2759"/>
<protein>
    <recommendedName>
        <fullName evidence="3">Chromo domain-containing protein</fullName>
    </recommendedName>
</protein>
<feature type="region of interest" description="Disordered" evidence="1">
    <location>
        <begin position="30"/>
        <end position="54"/>
    </location>
</feature>
<dbReference type="Proteomes" id="UP000729402">
    <property type="component" value="Unassembled WGS sequence"/>
</dbReference>
<proteinExistence type="predicted"/>
<organism evidence="4 5">
    <name type="scientific">Zizania palustris</name>
    <name type="common">Northern wild rice</name>
    <dbReference type="NCBI Taxonomy" id="103762"/>
    <lineage>
        <taxon>Eukaryota</taxon>
        <taxon>Viridiplantae</taxon>
        <taxon>Streptophyta</taxon>
        <taxon>Embryophyta</taxon>
        <taxon>Tracheophyta</taxon>
        <taxon>Spermatophyta</taxon>
        <taxon>Magnoliopsida</taxon>
        <taxon>Liliopsida</taxon>
        <taxon>Poales</taxon>
        <taxon>Poaceae</taxon>
        <taxon>BOP clade</taxon>
        <taxon>Oryzoideae</taxon>
        <taxon>Oryzeae</taxon>
        <taxon>Zizaniinae</taxon>
        <taxon>Zizania</taxon>
    </lineage>
</organism>
<dbReference type="AlphaFoldDB" id="A0A8J5RSG6"/>
<comment type="caution">
    <text evidence="4">The sequence shown here is derived from an EMBL/GenBank/DDBJ whole genome shotgun (WGS) entry which is preliminary data.</text>
</comment>
<sequence>MGRLAILGGVLLQYLVPHVTSSIAVRGCVRPITTTPPTTPRRGGPDRGGGRHATGPAFLEEVRERLLQAQQYAKRHYDEHHREVEFDKGAWVLLRLLHRPTQALATPSKGKLRPRYAGPFQIVERIGQVAYRLRLPADARLHDVFHVGLLKPYNSAGSPPSTPAVLPPVQDGRLLPAPAQVLRAQLRRGAWHILVKWQGLPEDDATWEPLDDFKTLYPDVQLEDELFAEAGRDVMTGIHYQRRTVHG</sequence>
<dbReference type="PROSITE" id="PS50013">
    <property type="entry name" value="CHROMO_2"/>
    <property type="match status" value="1"/>
</dbReference>
<accession>A0A8J5RSG6</accession>
<feature type="compositionally biased region" description="Low complexity" evidence="1">
    <location>
        <begin position="30"/>
        <end position="42"/>
    </location>
</feature>
<dbReference type="PANTHER" id="PTHR46148:SF52">
    <property type="entry name" value="OS04G0603800 PROTEIN"/>
    <property type="match status" value="1"/>
</dbReference>
<reference evidence="4" key="1">
    <citation type="journal article" date="2021" name="bioRxiv">
        <title>Whole Genome Assembly and Annotation of Northern Wild Rice, Zizania palustris L., Supports a Whole Genome Duplication in the Zizania Genus.</title>
        <authorList>
            <person name="Haas M."/>
            <person name="Kono T."/>
            <person name="Macchietto M."/>
            <person name="Millas R."/>
            <person name="McGilp L."/>
            <person name="Shao M."/>
            <person name="Duquette J."/>
            <person name="Hirsch C.N."/>
            <person name="Kimball J."/>
        </authorList>
    </citation>
    <scope>NUCLEOTIDE SEQUENCE</scope>
    <source>
        <tissue evidence="4">Fresh leaf tissue</tissue>
    </source>
</reference>
<dbReference type="InterPro" id="IPR056924">
    <property type="entry name" value="SH3_Tf2-1"/>
</dbReference>
<evidence type="ECO:0000313" key="5">
    <source>
        <dbReference type="Proteomes" id="UP000729402"/>
    </source>
</evidence>
<evidence type="ECO:0000259" key="3">
    <source>
        <dbReference type="PROSITE" id="PS50013"/>
    </source>
</evidence>
<keyword evidence="2" id="KW-0732">Signal</keyword>
<dbReference type="Pfam" id="PF00385">
    <property type="entry name" value="Chromo"/>
    <property type="match status" value="1"/>
</dbReference>
<reference evidence="4" key="2">
    <citation type="submission" date="2021-02" db="EMBL/GenBank/DDBJ databases">
        <authorList>
            <person name="Kimball J.A."/>
            <person name="Haas M.W."/>
            <person name="Macchietto M."/>
            <person name="Kono T."/>
            <person name="Duquette J."/>
            <person name="Shao M."/>
        </authorList>
    </citation>
    <scope>NUCLEOTIDE SEQUENCE</scope>
    <source>
        <tissue evidence="4">Fresh leaf tissue</tissue>
    </source>
</reference>
<evidence type="ECO:0000313" key="4">
    <source>
        <dbReference type="EMBL" id="KAG8053392.1"/>
    </source>
</evidence>
<evidence type="ECO:0000256" key="2">
    <source>
        <dbReference type="SAM" id="SignalP"/>
    </source>
</evidence>
<dbReference type="Pfam" id="PF24626">
    <property type="entry name" value="SH3_Tf2-1"/>
    <property type="match status" value="1"/>
</dbReference>
<dbReference type="InterPro" id="IPR000953">
    <property type="entry name" value="Chromo/chromo_shadow_dom"/>
</dbReference>
<evidence type="ECO:0000256" key="1">
    <source>
        <dbReference type="SAM" id="MobiDB-lite"/>
    </source>
</evidence>
<name>A0A8J5RSG6_ZIZPA</name>
<feature type="domain" description="Chromo" evidence="3">
    <location>
        <begin position="176"/>
        <end position="220"/>
    </location>
</feature>
<dbReference type="EMBL" id="JAAALK010000288">
    <property type="protein sequence ID" value="KAG8053392.1"/>
    <property type="molecule type" value="Genomic_DNA"/>
</dbReference>